<feature type="binding site" evidence="3">
    <location>
        <position position="113"/>
    </location>
    <ligand>
        <name>Zn(2+)</name>
        <dbReference type="ChEBI" id="CHEBI:29105"/>
    </ligand>
</feature>
<reference evidence="4 5" key="1">
    <citation type="submission" date="2024-03" db="EMBL/GenBank/DDBJ databases">
        <title>Adaptation during the transition from Ophiocordyceps entomopathogen to insect associate is accompanied by gene loss and intensified selection.</title>
        <authorList>
            <person name="Ward C.M."/>
            <person name="Onetto C.A."/>
            <person name="Borneman A.R."/>
        </authorList>
    </citation>
    <scope>NUCLEOTIDE SEQUENCE [LARGE SCALE GENOMIC DNA]</scope>
    <source>
        <strain evidence="4">AWRI1</strain>
        <tissue evidence="4">Single Adult Female</tissue>
    </source>
</reference>
<dbReference type="Proteomes" id="UP001367676">
    <property type="component" value="Unassembled WGS sequence"/>
</dbReference>
<dbReference type="Pfam" id="PF01215">
    <property type="entry name" value="COX5B"/>
    <property type="match status" value="1"/>
</dbReference>
<name>A0AAN9TH93_9HEMI</name>
<dbReference type="PANTHER" id="PTHR10122">
    <property type="entry name" value="CYTOCHROME C OXIDASE SUBUNIT 5B, MITOCHONDRIAL"/>
    <property type="match status" value="1"/>
</dbReference>
<keyword evidence="5" id="KW-1185">Reference proteome</keyword>
<dbReference type="GO" id="GO:0046872">
    <property type="term" value="F:metal ion binding"/>
    <property type="evidence" value="ECO:0007669"/>
    <property type="project" value="UniProtKB-KW"/>
</dbReference>
<evidence type="ECO:0000256" key="3">
    <source>
        <dbReference type="PIRSR" id="PIRSR602124-1"/>
    </source>
</evidence>
<evidence type="ECO:0008006" key="6">
    <source>
        <dbReference type="Google" id="ProtNLM"/>
    </source>
</evidence>
<dbReference type="InterPro" id="IPR002124">
    <property type="entry name" value="Cyt_c_oxidase_su5b"/>
</dbReference>
<dbReference type="PROSITE" id="PS51359">
    <property type="entry name" value="COX5B_2"/>
    <property type="match status" value="1"/>
</dbReference>
<protein>
    <recommendedName>
        <fullName evidence="6">Cytochrome c oxidase subunit 5B, mitochondrial</fullName>
    </recommendedName>
</protein>
<dbReference type="GO" id="GO:0005740">
    <property type="term" value="C:mitochondrial envelope"/>
    <property type="evidence" value="ECO:0007669"/>
    <property type="project" value="InterPro"/>
</dbReference>
<gene>
    <name evidence="4" type="ORF">V9T40_005092</name>
</gene>
<dbReference type="AlphaFoldDB" id="A0AAN9TH93"/>
<dbReference type="PANTHER" id="PTHR10122:SF0">
    <property type="entry name" value="CYTOCHROME C OXIDASE SUBUNIT 5B, ISOFORM A-RELATED"/>
    <property type="match status" value="1"/>
</dbReference>
<proteinExistence type="predicted"/>
<dbReference type="EMBL" id="JBBCAQ010000032">
    <property type="protein sequence ID" value="KAK7584129.1"/>
    <property type="molecule type" value="Genomic_DNA"/>
</dbReference>
<dbReference type="Gene3D" id="2.60.11.10">
    <property type="entry name" value="Cytochrome c oxidase, subunit Vb"/>
    <property type="match status" value="1"/>
</dbReference>
<sequence>MALANFLPKCSSLLKPAVQQVSLRTSMKTSAPLQGFFDFLKPKYAIPEYDEQGELGFPDDDELATGMWKKELEWRNAGIEDPFCIGAITRGDKGSKIDPIMVPGSFESRTMSCRCNEDQHTLFTMWLHQGEPKRCRCGYWHVLYYKEPISDWTLPQ</sequence>
<feature type="binding site" evidence="3">
    <location>
        <position position="135"/>
    </location>
    <ligand>
        <name>Zn(2+)</name>
        <dbReference type="ChEBI" id="CHEBI:29105"/>
    </ligand>
</feature>
<feature type="binding site" evidence="3">
    <location>
        <position position="115"/>
    </location>
    <ligand>
        <name>Zn(2+)</name>
        <dbReference type="ChEBI" id="CHEBI:29105"/>
    </ligand>
</feature>
<dbReference type="GO" id="GO:0006123">
    <property type="term" value="P:mitochondrial electron transport, cytochrome c to oxygen"/>
    <property type="evidence" value="ECO:0007669"/>
    <property type="project" value="InterPro"/>
</dbReference>
<feature type="binding site" evidence="3">
    <location>
        <position position="137"/>
    </location>
    <ligand>
        <name>Zn(2+)</name>
        <dbReference type="ChEBI" id="CHEBI:29105"/>
    </ligand>
</feature>
<keyword evidence="1 3" id="KW-0479">Metal-binding</keyword>
<evidence type="ECO:0000313" key="5">
    <source>
        <dbReference type="Proteomes" id="UP001367676"/>
    </source>
</evidence>
<dbReference type="InterPro" id="IPR036972">
    <property type="entry name" value="Cyt_c_oxidase_su5b_sf"/>
</dbReference>
<evidence type="ECO:0000313" key="4">
    <source>
        <dbReference type="EMBL" id="KAK7584129.1"/>
    </source>
</evidence>
<organism evidence="4 5">
    <name type="scientific">Parthenolecanium corni</name>
    <dbReference type="NCBI Taxonomy" id="536013"/>
    <lineage>
        <taxon>Eukaryota</taxon>
        <taxon>Metazoa</taxon>
        <taxon>Ecdysozoa</taxon>
        <taxon>Arthropoda</taxon>
        <taxon>Hexapoda</taxon>
        <taxon>Insecta</taxon>
        <taxon>Pterygota</taxon>
        <taxon>Neoptera</taxon>
        <taxon>Paraneoptera</taxon>
        <taxon>Hemiptera</taxon>
        <taxon>Sternorrhyncha</taxon>
        <taxon>Coccoidea</taxon>
        <taxon>Coccidae</taxon>
        <taxon>Parthenolecanium</taxon>
    </lineage>
</organism>
<accession>A0AAN9TH93</accession>
<dbReference type="SUPFAM" id="SSF57802">
    <property type="entry name" value="Rubredoxin-like"/>
    <property type="match status" value="1"/>
</dbReference>
<keyword evidence="2 3" id="KW-0862">Zinc</keyword>
<evidence type="ECO:0000256" key="1">
    <source>
        <dbReference type="ARBA" id="ARBA00022723"/>
    </source>
</evidence>
<evidence type="ECO:0000256" key="2">
    <source>
        <dbReference type="ARBA" id="ARBA00022833"/>
    </source>
</evidence>
<comment type="caution">
    <text evidence="4">The sequence shown here is derived from an EMBL/GenBank/DDBJ whole genome shotgun (WGS) entry which is preliminary data.</text>
</comment>
<dbReference type="GO" id="GO:0045277">
    <property type="term" value="C:respiratory chain complex IV"/>
    <property type="evidence" value="ECO:0007669"/>
    <property type="project" value="InterPro"/>
</dbReference>